<dbReference type="Proteomes" id="UP000006744">
    <property type="component" value="Chromosome"/>
</dbReference>
<dbReference type="EMBL" id="CP001186">
    <property type="protein sequence ID" value="ACK96921.1"/>
    <property type="molecule type" value="Genomic_DNA"/>
</dbReference>
<dbReference type="SFLD" id="SFLDS00003">
    <property type="entry name" value="Haloacid_Dehalogenase"/>
    <property type="match status" value="1"/>
</dbReference>
<evidence type="ECO:0000256" key="3">
    <source>
        <dbReference type="ARBA" id="ARBA00022801"/>
    </source>
</evidence>
<evidence type="ECO:0000256" key="2">
    <source>
        <dbReference type="ARBA" id="ARBA00022723"/>
    </source>
</evidence>
<gene>
    <name evidence="5" type="ordered locus">BCG9842_B2564</name>
</gene>
<dbReference type="InterPro" id="IPR051400">
    <property type="entry name" value="HAD-like_hydrolase"/>
</dbReference>
<dbReference type="KEGG" id="bcg:BCG9842_B2564"/>
<dbReference type="Pfam" id="PF13419">
    <property type="entry name" value="HAD_2"/>
    <property type="match status" value="1"/>
</dbReference>
<dbReference type="AlphaFoldDB" id="B7IIP5"/>
<keyword evidence="4" id="KW-0460">Magnesium</keyword>
<proteinExistence type="predicted"/>
<reference evidence="5 6" key="1">
    <citation type="submission" date="2008-10" db="EMBL/GenBank/DDBJ databases">
        <title>Genome sequence of Bacillus cereus G9842.</title>
        <authorList>
            <person name="Dodson R.J."/>
            <person name="Durkin A.S."/>
            <person name="Rosovitz M.J."/>
            <person name="Rasko D.A."/>
            <person name="Hoffmaster A."/>
            <person name="Ravel J."/>
            <person name="Sutton G."/>
        </authorList>
    </citation>
    <scope>NUCLEOTIDE SEQUENCE [LARGE SCALE GENOMIC DNA]</scope>
    <source>
        <strain evidence="5 6">G9842</strain>
    </source>
</reference>
<accession>B7IIP5</accession>
<dbReference type="CDD" id="cd04305">
    <property type="entry name" value="HAD_Neu5Ac-Pase_like"/>
    <property type="match status" value="1"/>
</dbReference>
<name>B7IIP5_BACC2</name>
<dbReference type="PANTHER" id="PTHR46470:SF2">
    <property type="entry name" value="GLYCERALDEHYDE 3-PHOSPHATE PHOSPHATASE"/>
    <property type="match status" value="1"/>
</dbReference>
<sequence>MKCYKGMLFDLDDTLLDRDKAVAALFLIVLEKCYENVDGAAKSNMLQKFKEYDKREYGISNKTTVLESLFDEFTPKYRLPRNYIQDFWNNNFPRCFSIDQNTIHFLNQIKKHFKVGIITNGSTQRQKAKIFNTNLNRYFETIIISEEVGFSKPDKRIFELALNKLNLQPENTLFVGDDLEKDIAGPQNINIKGVWFNPQKIKNTTKIQPYAEINTLDSLLSYVTPQYFYNKYNIFITSKSNFIYIFKNIKKRNYH</sequence>
<dbReference type="InterPro" id="IPR036412">
    <property type="entry name" value="HAD-like_sf"/>
</dbReference>
<evidence type="ECO:0000313" key="5">
    <source>
        <dbReference type="EMBL" id="ACK96921.1"/>
    </source>
</evidence>
<dbReference type="InterPro" id="IPR023214">
    <property type="entry name" value="HAD_sf"/>
</dbReference>
<evidence type="ECO:0000256" key="1">
    <source>
        <dbReference type="ARBA" id="ARBA00001946"/>
    </source>
</evidence>
<dbReference type="Gene3D" id="3.40.50.1000">
    <property type="entry name" value="HAD superfamily/HAD-like"/>
    <property type="match status" value="1"/>
</dbReference>
<dbReference type="GO" id="GO:0016791">
    <property type="term" value="F:phosphatase activity"/>
    <property type="evidence" value="ECO:0007669"/>
    <property type="project" value="TreeGrafter"/>
</dbReference>
<comment type="cofactor">
    <cofactor evidence="1">
        <name>Mg(2+)</name>
        <dbReference type="ChEBI" id="CHEBI:18420"/>
    </cofactor>
</comment>
<dbReference type="Gene3D" id="1.20.120.710">
    <property type="entry name" value="Haloacid dehalogenase hydrolase-like domain"/>
    <property type="match status" value="1"/>
</dbReference>
<dbReference type="NCBIfam" id="TIGR01509">
    <property type="entry name" value="HAD-SF-IA-v3"/>
    <property type="match status" value="1"/>
</dbReference>
<dbReference type="NCBIfam" id="TIGR01549">
    <property type="entry name" value="HAD-SF-IA-v1"/>
    <property type="match status" value="1"/>
</dbReference>
<dbReference type="HOGENOM" id="CLU_045011_8_3_9"/>
<dbReference type="InterPro" id="IPR006439">
    <property type="entry name" value="HAD-SF_hydro_IA"/>
</dbReference>
<organism evidence="5 6">
    <name type="scientific">Bacillus cereus (strain G9842)</name>
    <dbReference type="NCBI Taxonomy" id="405531"/>
    <lineage>
        <taxon>Bacteria</taxon>
        <taxon>Bacillati</taxon>
        <taxon>Bacillota</taxon>
        <taxon>Bacilli</taxon>
        <taxon>Bacillales</taxon>
        <taxon>Bacillaceae</taxon>
        <taxon>Bacillus</taxon>
        <taxon>Bacillus cereus group</taxon>
    </lineage>
</organism>
<protein>
    <submittedName>
        <fullName evidence="5">2-haloalkanoic acid dehalogenase</fullName>
    </submittedName>
</protein>
<evidence type="ECO:0000256" key="4">
    <source>
        <dbReference type="ARBA" id="ARBA00022842"/>
    </source>
</evidence>
<keyword evidence="2" id="KW-0479">Metal-binding</keyword>
<dbReference type="InterPro" id="IPR041492">
    <property type="entry name" value="HAD_2"/>
</dbReference>
<dbReference type="SFLD" id="SFLDG01129">
    <property type="entry name" value="C1.5:_HAD__Beta-PGM__Phosphata"/>
    <property type="match status" value="1"/>
</dbReference>
<keyword evidence="3" id="KW-0378">Hydrolase</keyword>
<evidence type="ECO:0000313" key="6">
    <source>
        <dbReference type="Proteomes" id="UP000006744"/>
    </source>
</evidence>
<dbReference type="SUPFAM" id="SSF56784">
    <property type="entry name" value="HAD-like"/>
    <property type="match status" value="1"/>
</dbReference>
<dbReference type="GO" id="GO:0044281">
    <property type="term" value="P:small molecule metabolic process"/>
    <property type="evidence" value="ECO:0007669"/>
    <property type="project" value="UniProtKB-ARBA"/>
</dbReference>
<dbReference type="PANTHER" id="PTHR46470">
    <property type="entry name" value="N-ACYLNEURAMINATE-9-PHOSPHATASE"/>
    <property type="match status" value="1"/>
</dbReference>
<dbReference type="GO" id="GO:0046872">
    <property type="term" value="F:metal ion binding"/>
    <property type="evidence" value="ECO:0007669"/>
    <property type="project" value="UniProtKB-KW"/>
</dbReference>